<name>A0A0F9PMQ4_9ZZZZ</name>
<dbReference type="AlphaFoldDB" id="A0A0F9PMQ4"/>
<accession>A0A0F9PMQ4</accession>
<gene>
    <name evidence="2" type="ORF">LCGC14_0880490</name>
</gene>
<evidence type="ECO:0000313" key="2">
    <source>
        <dbReference type="EMBL" id="KKN25862.1"/>
    </source>
</evidence>
<dbReference type="Gene3D" id="6.20.20.10">
    <property type="match status" value="1"/>
</dbReference>
<feature type="compositionally biased region" description="Basic and acidic residues" evidence="1">
    <location>
        <begin position="543"/>
        <end position="561"/>
    </location>
</feature>
<reference evidence="2" key="1">
    <citation type="journal article" date="2015" name="Nature">
        <title>Complex archaea that bridge the gap between prokaryotes and eukaryotes.</title>
        <authorList>
            <person name="Spang A."/>
            <person name="Saw J.H."/>
            <person name="Jorgensen S.L."/>
            <person name="Zaremba-Niedzwiedzka K."/>
            <person name="Martijn J."/>
            <person name="Lind A.E."/>
            <person name="van Eijk R."/>
            <person name="Schleper C."/>
            <person name="Guy L."/>
            <person name="Ettema T.J."/>
        </authorList>
    </citation>
    <scope>NUCLEOTIDE SEQUENCE</scope>
</reference>
<evidence type="ECO:0008006" key="3">
    <source>
        <dbReference type="Google" id="ProtNLM"/>
    </source>
</evidence>
<organism evidence="2">
    <name type="scientific">marine sediment metagenome</name>
    <dbReference type="NCBI Taxonomy" id="412755"/>
    <lineage>
        <taxon>unclassified sequences</taxon>
        <taxon>metagenomes</taxon>
        <taxon>ecological metagenomes</taxon>
    </lineage>
</organism>
<proteinExistence type="predicted"/>
<feature type="region of interest" description="Disordered" evidence="1">
    <location>
        <begin position="536"/>
        <end position="577"/>
    </location>
</feature>
<dbReference type="EMBL" id="LAZR01002765">
    <property type="protein sequence ID" value="KKN25862.1"/>
    <property type="molecule type" value="Genomic_DNA"/>
</dbReference>
<comment type="caution">
    <text evidence="2">The sequence shown here is derived from an EMBL/GenBank/DDBJ whole genome shotgun (WGS) entry which is preliminary data.</text>
</comment>
<evidence type="ECO:0000256" key="1">
    <source>
        <dbReference type="SAM" id="MobiDB-lite"/>
    </source>
</evidence>
<dbReference type="InterPro" id="IPR036410">
    <property type="entry name" value="HSP_DnaJ_Cys-rich_dom_sf"/>
</dbReference>
<dbReference type="SUPFAM" id="SSF57938">
    <property type="entry name" value="DnaJ/Hsp40 cysteine-rich domain"/>
    <property type="match status" value="1"/>
</dbReference>
<sequence length="577" mass="65435">MRTVEEIRDLKAYCEGELYGRTRTEQREDLTYINDTFVIDIKHPHREFHSGIGREIVDAAAQQINTSNPQALVKILSGSQDPGKRLSAELNERWIPTLLRQSPSHIKEYVKGCVSRGEAYYKIVHNERWADCPECNGKGKIGRRKCKNCKGEGILDIKDRVGLPIRLITPEPMVVYASPQEDDHGRPDWVLVLYERQLKDLIPLYPYLDKIKDKKHITWLEYIDKDIKYCEADGITVTDGIQPNIYPFVNYVRKYSGFGRRDPFGELSELIVSDVRLARDMIMEEAMLRSDIASILHIFAHQTITIIVKGATLEVTPEQLRKNLKMGAYDVNILDNLPEGTDINWGQRDLPSAEMFQRLHDLHGEILRKYPLIAAALPLAASGRSKDITSTLARRRYDTVIENTQNAFATILEMGLEICNTIPDWKPAGLNKDDLKANYRIAIDLKAPDPIEEDRLSAQGEKLWSNGNGSIDLKTNLMNYQGRTEEEADEIMARRIIDRLTNSEEVGMIYKLMFAEEAGLRAQLEGLQEAGAQVTGEGGASFAERRAVQGEVKTQRGREETELSLENKGTRTPPRGV</sequence>
<protein>
    <recommendedName>
        <fullName evidence="3">Portal protein</fullName>
    </recommendedName>
</protein>